<accession>A0A3B5A0X1</accession>
<protein>
    <submittedName>
        <fullName evidence="1">Uncharacterized protein</fullName>
    </submittedName>
</protein>
<organism evidence="1">
    <name type="scientific">Stegastes partitus</name>
    <name type="common">bicolor damselfish</name>
    <dbReference type="NCBI Taxonomy" id="144197"/>
    <lineage>
        <taxon>Eukaryota</taxon>
        <taxon>Metazoa</taxon>
        <taxon>Chordata</taxon>
        <taxon>Craniata</taxon>
        <taxon>Vertebrata</taxon>
        <taxon>Euteleostomi</taxon>
        <taxon>Actinopterygii</taxon>
        <taxon>Neopterygii</taxon>
        <taxon>Teleostei</taxon>
        <taxon>Neoteleostei</taxon>
        <taxon>Acanthomorphata</taxon>
        <taxon>Ovalentaria</taxon>
        <taxon>Pomacentridae</taxon>
        <taxon>Stegastes</taxon>
    </lineage>
</organism>
<sequence length="71" mass="8226">MESYEEFCLRTLALLQEEGTFRKKWACDPACSPKARSVIHFHGRAVLSVAHSYLLVHMSSLLIFLHRCMRC</sequence>
<proteinExistence type="predicted"/>
<dbReference type="STRING" id="144197.ENSSPAP00000011884"/>
<dbReference type="Ensembl" id="ENSSPAT00000012090.1">
    <property type="protein sequence ID" value="ENSSPAP00000011884.1"/>
    <property type="gene ID" value="ENSSPAG00000009034.1"/>
</dbReference>
<dbReference type="AlphaFoldDB" id="A0A3B5A0X1"/>
<reference evidence="1" key="1">
    <citation type="submission" date="2023-09" db="UniProtKB">
        <authorList>
            <consortium name="Ensembl"/>
        </authorList>
    </citation>
    <scope>IDENTIFICATION</scope>
</reference>
<name>A0A3B5A0X1_9TELE</name>
<dbReference type="GeneTree" id="ENSGT00940000177320"/>
<evidence type="ECO:0000313" key="1">
    <source>
        <dbReference type="Ensembl" id="ENSSPAP00000011884.1"/>
    </source>
</evidence>